<dbReference type="Proteomes" id="UP001156140">
    <property type="component" value="Unassembled WGS sequence"/>
</dbReference>
<gene>
    <name evidence="1" type="ORF">ML536_15815</name>
</gene>
<reference evidence="1" key="1">
    <citation type="submission" date="2022-03" db="EMBL/GenBank/DDBJ databases">
        <title>The complete genome sequence of a Methyloterrigena soli.</title>
        <authorList>
            <person name="Zi Z."/>
        </authorList>
    </citation>
    <scope>NUCLEOTIDE SEQUENCE</scope>
    <source>
        <strain evidence="1">M48</strain>
    </source>
</reference>
<proteinExistence type="predicted"/>
<dbReference type="AlphaFoldDB" id="A0AA41QQ62"/>
<protein>
    <submittedName>
        <fullName evidence="1">Uncharacterized protein</fullName>
    </submittedName>
</protein>
<dbReference type="RefSeq" id="WP_203066009.1">
    <property type="nucleotide sequence ID" value="NZ_CP068983.1"/>
</dbReference>
<name>A0AA41QQ62_9HYPH</name>
<dbReference type="EMBL" id="JALAZD010000002">
    <property type="protein sequence ID" value="MCI0128297.1"/>
    <property type="molecule type" value="Genomic_DNA"/>
</dbReference>
<sequence>MTGTALAGAPTAAQKAEFTKVCVGISQDNALCTCKADAAMKLIDERMMGYVIAGMKGAGNAPQDVQKEWNDYVARSNQICKPNY</sequence>
<evidence type="ECO:0000313" key="1">
    <source>
        <dbReference type="EMBL" id="MCI0128297.1"/>
    </source>
</evidence>
<keyword evidence="2" id="KW-1185">Reference proteome</keyword>
<evidence type="ECO:0000313" key="2">
    <source>
        <dbReference type="Proteomes" id="UP001156140"/>
    </source>
</evidence>
<organism evidence="1 2">
    <name type="scientific">Paradevosia shaoguanensis</name>
    <dbReference type="NCBI Taxonomy" id="1335043"/>
    <lineage>
        <taxon>Bacteria</taxon>
        <taxon>Pseudomonadati</taxon>
        <taxon>Pseudomonadota</taxon>
        <taxon>Alphaproteobacteria</taxon>
        <taxon>Hyphomicrobiales</taxon>
        <taxon>Devosiaceae</taxon>
        <taxon>Paradevosia</taxon>
    </lineage>
</organism>
<accession>A0AA41QQ62</accession>
<comment type="caution">
    <text evidence="1">The sequence shown here is derived from an EMBL/GenBank/DDBJ whole genome shotgun (WGS) entry which is preliminary data.</text>
</comment>